<protein>
    <submittedName>
        <fullName evidence="1">Uncharacterized protein</fullName>
    </submittedName>
</protein>
<sequence length="84" mass="10269">MDEAQVSAERWRDRVRRRGSIEQDRKTLARLIDYDSDPFEVELYEHFSDPLIRLVDKATRSYAGQYDRRLRRLRERARRSRADQ</sequence>
<evidence type="ECO:0000313" key="1">
    <source>
        <dbReference type="EMBL" id="GII55955.1"/>
    </source>
</evidence>
<dbReference type="AlphaFoldDB" id="A0A8J3XXC5"/>
<reference evidence="1" key="1">
    <citation type="submission" date="2021-01" db="EMBL/GenBank/DDBJ databases">
        <title>Whole genome shotgun sequence of Planotetraspora thailandica NBRC 104271.</title>
        <authorList>
            <person name="Komaki H."/>
            <person name="Tamura T."/>
        </authorList>
    </citation>
    <scope>NUCLEOTIDE SEQUENCE</scope>
    <source>
        <strain evidence="1">NBRC 104271</strain>
    </source>
</reference>
<dbReference type="RefSeq" id="WP_203946124.1">
    <property type="nucleotide sequence ID" value="NZ_BOOR01000031.1"/>
</dbReference>
<dbReference type="EMBL" id="BOOR01000031">
    <property type="protein sequence ID" value="GII55955.1"/>
    <property type="molecule type" value="Genomic_DNA"/>
</dbReference>
<name>A0A8J3XXC5_9ACTN</name>
<comment type="caution">
    <text evidence="1">The sequence shown here is derived from an EMBL/GenBank/DDBJ whole genome shotgun (WGS) entry which is preliminary data.</text>
</comment>
<keyword evidence="2" id="KW-1185">Reference proteome</keyword>
<organism evidence="1 2">
    <name type="scientific">Planotetraspora thailandica</name>
    <dbReference type="NCBI Taxonomy" id="487172"/>
    <lineage>
        <taxon>Bacteria</taxon>
        <taxon>Bacillati</taxon>
        <taxon>Actinomycetota</taxon>
        <taxon>Actinomycetes</taxon>
        <taxon>Streptosporangiales</taxon>
        <taxon>Streptosporangiaceae</taxon>
        <taxon>Planotetraspora</taxon>
    </lineage>
</organism>
<evidence type="ECO:0000313" key="2">
    <source>
        <dbReference type="Proteomes" id="UP000605992"/>
    </source>
</evidence>
<accession>A0A8J3XXC5</accession>
<dbReference type="Proteomes" id="UP000605992">
    <property type="component" value="Unassembled WGS sequence"/>
</dbReference>
<gene>
    <name evidence="1" type="ORF">Pth03_43440</name>
</gene>
<proteinExistence type="predicted"/>